<dbReference type="RefSeq" id="WP_074109174.1">
    <property type="nucleotide sequence ID" value="NZ_LVWI01000084.1"/>
</dbReference>
<dbReference type="Proteomes" id="UP000186058">
    <property type="component" value="Unassembled WGS sequence"/>
</dbReference>
<evidence type="ECO:0000256" key="2">
    <source>
        <dbReference type="ARBA" id="ARBA00023125"/>
    </source>
</evidence>
<evidence type="ECO:0000256" key="1">
    <source>
        <dbReference type="ARBA" id="ARBA00023015"/>
    </source>
</evidence>
<dbReference type="SUPFAM" id="SSF46689">
    <property type="entry name" value="Homeodomain-like"/>
    <property type="match status" value="2"/>
</dbReference>
<dbReference type="Gene3D" id="1.10.10.60">
    <property type="entry name" value="Homeodomain-like"/>
    <property type="match status" value="2"/>
</dbReference>
<comment type="caution">
    <text evidence="5">The sequence shown here is derived from an EMBL/GenBank/DDBJ whole genome shotgun (WGS) entry which is preliminary data.</text>
</comment>
<dbReference type="EMBL" id="LVWI01000084">
    <property type="protein sequence ID" value="OKP80491.1"/>
    <property type="molecule type" value="Genomic_DNA"/>
</dbReference>
<dbReference type="PANTHER" id="PTHR43280">
    <property type="entry name" value="ARAC-FAMILY TRANSCRIPTIONAL REGULATOR"/>
    <property type="match status" value="1"/>
</dbReference>
<keyword evidence="2" id="KW-0238">DNA-binding</keyword>
<dbReference type="InterPro" id="IPR009057">
    <property type="entry name" value="Homeodomain-like_sf"/>
</dbReference>
<accession>A0ABX3EHB1</accession>
<dbReference type="InterPro" id="IPR018060">
    <property type="entry name" value="HTH_AraC"/>
</dbReference>
<proteinExistence type="predicted"/>
<keyword evidence="1" id="KW-0805">Transcription regulation</keyword>
<organism evidence="5 6">
    <name type="scientific">Paenibacillus helianthi</name>
    <dbReference type="NCBI Taxonomy" id="1349432"/>
    <lineage>
        <taxon>Bacteria</taxon>
        <taxon>Bacillati</taxon>
        <taxon>Bacillota</taxon>
        <taxon>Bacilli</taxon>
        <taxon>Bacillales</taxon>
        <taxon>Paenibacillaceae</taxon>
        <taxon>Paenibacillus</taxon>
    </lineage>
</organism>
<keyword evidence="6" id="KW-1185">Reference proteome</keyword>
<keyword evidence="3" id="KW-0804">Transcription</keyword>
<protein>
    <recommendedName>
        <fullName evidence="4">HTH araC/xylS-type domain-containing protein</fullName>
    </recommendedName>
</protein>
<reference evidence="5 6" key="1">
    <citation type="submission" date="2016-03" db="EMBL/GenBank/DDBJ databases">
        <authorList>
            <person name="Sant'Anna F.H."/>
            <person name="Ambrosini A."/>
            <person name="Souza R."/>
            <person name="Bach E."/>
            <person name="Fernandes G."/>
            <person name="Balsanelli E."/>
            <person name="Baura V.A."/>
            <person name="Souza E.M."/>
            <person name="Passaglia L."/>
        </authorList>
    </citation>
    <scope>NUCLEOTIDE SEQUENCE [LARGE SCALE GENOMIC DNA]</scope>
    <source>
        <strain evidence="5 6">P26E</strain>
    </source>
</reference>
<feature type="domain" description="HTH araC/xylS-type" evidence="4">
    <location>
        <begin position="310"/>
        <end position="408"/>
    </location>
</feature>
<evidence type="ECO:0000256" key="3">
    <source>
        <dbReference type="ARBA" id="ARBA00023163"/>
    </source>
</evidence>
<name>A0ABX3EHB1_9BACL</name>
<dbReference type="PANTHER" id="PTHR43280:SF34">
    <property type="entry name" value="ARAC-FAMILY TRANSCRIPTIONAL REGULATOR"/>
    <property type="match status" value="1"/>
</dbReference>
<gene>
    <name evidence="5" type="ORF">A3844_27370</name>
</gene>
<evidence type="ECO:0000259" key="4">
    <source>
        <dbReference type="PROSITE" id="PS01124"/>
    </source>
</evidence>
<dbReference type="InterPro" id="IPR018062">
    <property type="entry name" value="HTH_AraC-typ_CS"/>
</dbReference>
<sequence length="417" mass="47970">MRSEERDELLHTSCKLLFESLQLPVCYSWMHDDEEVHAFTTKGSHGNPLIDNESELVRFLKQHVQHYNVPNVHTTSFVESYIIVPLLQDGYIEATIIIGPAITIRMTDDIILDMLRGLNINATQEWTSYLKQLPLLSSKQLYHIGILAFHLLNGIVLDLTDIMYTHSRFEPPHSKKQTDIVLSDRRESLEFHGLFEIEKQLLRSIRNGDKTAFYNMSLSSNYDGPGILSNYDQLRKIKNLGIQVVALAARAAIEGGLYPEIAYTISDLHLQYIEELHDYRAVANAIGDALIDFVDRVAKSKRKHLSRSIATCQEYIFNHLYENISLSVLSDKVGLQENYLSQLFKKETGVTITQFIQQEKVEEAKKLLELTAEPITAIAVKLNFYDQNHFIKIFKRYTGLTPKKYRNKNKFDTITDD</sequence>
<dbReference type="PROSITE" id="PS00041">
    <property type="entry name" value="HTH_ARAC_FAMILY_1"/>
    <property type="match status" value="1"/>
</dbReference>
<dbReference type="PRINTS" id="PR00032">
    <property type="entry name" value="HTHARAC"/>
</dbReference>
<dbReference type="SMART" id="SM00342">
    <property type="entry name" value="HTH_ARAC"/>
    <property type="match status" value="1"/>
</dbReference>
<dbReference type="InterPro" id="IPR020449">
    <property type="entry name" value="Tscrpt_reg_AraC-type_HTH"/>
</dbReference>
<evidence type="ECO:0000313" key="6">
    <source>
        <dbReference type="Proteomes" id="UP000186058"/>
    </source>
</evidence>
<evidence type="ECO:0000313" key="5">
    <source>
        <dbReference type="EMBL" id="OKP80491.1"/>
    </source>
</evidence>
<dbReference type="PROSITE" id="PS01124">
    <property type="entry name" value="HTH_ARAC_FAMILY_2"/>
    <property type="match status" value="1"/>
</dbReference>
<dbReference type="Pfam" id="PF12833">
    <property type="entry name" value="HTH_18"/>
    <property type="match status" value="1"/>
</dbReference>